<dbReference type="SUPFAM" id="SSF56988">
    <property type="entry name" value="Anthrax protective antigen"/>
    <property type="match status" value="1"/>
</dbReference>
<sequence length="701" mass="79421">MKIHYLLISIFFLTACTPTHQTNKEEQQPPNIIFILTDDLGWGDLGTFFQNQRAKEGNKAHPWQRTPHLDKMADQGVMLTDHYCNAPVCAPSRASFLLGVHQGHSNVRDNQFDKRLGDNYTVANVLKAAGYGTVAVGKWGLQGDNRYSDNGDEWPGHPLNRGFDEFYGYMRHRDGHEHYPVEGIYRGKKEVYHNHEEVSDGLAKCFTGDLWTAFAKKWIVDYNKKEDGQPFFMFLAYDTPHAVIELPTQEYPSGGGVNGGLQWTGEPGHMINTASGEVDSWTHPDYANATWDDDQDPSTAEVPWPDTYKRFATVNRRIDDAVGDVRQLLRDLNLEENTMVIFTSDNGPSRESYLPEEYAVFTPEFFKSYGLFDGIKRDLWEGGLRVPTIVTWPKQLPKGAINDAPVMMSDWLATFCEAAGIQAPERSDGNSLLPILRDQQPATNPVYVEYAQNGKTPSYDDFLPAHQGRKRGQMQMIRLQDMVGVRYDIQSHQDDFEIYDVSKDPQQGHNLANDSQYDDLQKQMKNKVLQMRRPNSSASRPYDTEYIPALTKPENGLTAGLKARLYDVDSRWIPKTNQLAPVHEKVVNTIRGNTFPSNKSSSGNMVVYSGYVNVPESGEYTLQTTSSNQTIVRIHDALVIDGDFRAGESMSREGTIRLAAGYHPIRIYVKKKNDEESDFDLKVRFSMGGGYMSIPEEYLFH</sequence>
<keyword evidence="3" id="KW-1185">Reference proteome</keyword>
<dbReference type="GO" id="GO:0016787">
    <property type="term" value="F:hydrolase activity"/>
    <property type="evidence" value="ECO:0007669"/>
    <property type="project" value="UniProtKB-KW"/>
</dbReference>
<dbReference type="InterPro" id="IPR011658">
    <property type="entry name" value="PA14_dom"/>
</dbReference>
<dbReference type="PROSITE" id="PS51820">
    <property type="entry name" value="PA14"/>
    <property type="match status" value="1"/>
</dbReference>
<dbReference type="PROSITE" id="PS51257">
    <property type="entry name" value="PROKAR_LIPOPROTEIN"/>
    <property type="match status" value="1"/>
</dbReference>
<dbReference type="EMBL" id="JAHVHU010000002">
    <property type="protein sequence ID" value="MBY5956742.1"/>
    <property type="molecule type" value="Genomic_DNA"/>
</dbReference>
<accession>A0A953L5M4</accession>
<evidence type="ECO:0000313" key="3">
    <source>
        <dbReference type="Proteomes" id="UP000753961"/>
    </source>
</evidence>
<dbReference type="AlphaFoldDB" id="A0A953L5M4"/>
<feature type="domain" description="PA14" evidence="1">
    <location>
        <begin position="556"/>
        <end position="698"/>
    </location>
</feature>
<proteinExistence type="predicted"/>
<dbReference type="SUPFAM" id="SSF53649">
    <property type="entry name" value="Alkaline phosphatase-like"/>
    <property type="match status" value="1"/>
</dbReference>
<dbReference type="InterPro" id="IPR017850">
    <property type="entry name" value="Alkaline_phosphatase_core_sf"/>
</dbReference>
<comment type="caution">
    <text evidence="2">The sequence shown here is derived from an EMBL/GenBank/DDBJ whole genome shotgun (WGS) entry which is preliminary data.</text>
</comment>
<dbReference type="Gene3D" id="3.90.182.10">
    <property type="entry name" value="Toxin - Anthrax Protective Antigen,domain 1"/>
    <property type="match status" value="1"/>
</dbReference>
<organism evidence="2 3">
    <name type="scientific">Membranihabitans marinus</name>
    <dbReference type="NCBI Taxonomy" id="1227546"/>
    <lineage>
        <taxon>Bacteria</taxon>
        <taxon>Pseudomonadati</taxon>
        <taxon>Bacteroidota</taxon>
        <taxon>Saprospiria</taxon>
        <taxon>Saprospirales</taxon>
        <taxon>Saprospiraceae</taxon>
        <taxon>Membranihabitans</taxon>
    </lineage>
</organism>
<gene>
    <name evidence="2" type="ORF">KUV50_01250</name>
</gene>
<dbReference type="Pfam" id="PF00884">
    <property type="entry name" value="Sulfatase"/>
    <property type="match status" value="1"/>
</dbReference>
<protein>
    <submittedName>
        <fullName evidence="2">Sulfatase-like hydrolase/transferase</fullName>
    </submittedName>
</protein>
<evidence type="ECO:0000313" key="2">
    <source>
        <dbReference type="EMBL" id="MBY5956742.1"/>
    </source>
</evidence>
<dbReference type="InterPro" id="IPR052701">
    <property type="entry name" value="GAG_Ulvan_Degrading_Sulfatases"/>
</dbReference>
<dbReference type="RefSeq" id="WP_222578263.1">
    <property type="nucleotide sequence ID" value="NZ_JAHVHU010000002.1"/>
</dbReference>
<dbReference type="Proteomes" id="UP000753961">
    <property type="component" value="Unassembled WGS sequence"/>
</dbReference>
<dbReference type="InterPro" id="IPR000917">
    <property type="entry name" value="Sulfatase_N"/>
</dbReference>
<dbReference type="Pfam" id="PF07691">
    <property type="entry name" value="PA14"/>
    <property type="match status" value="1"/>
</dbReference>
<dbReference type="SMART" id="SM00758">
    <property type="entry name" value="PA14"/>
    <property type="match status" value="1"/>
</dbReference>
<keyword evidence="2" id="KW-0378">Hydrolase</keyword>
<dbReference type="InterPro" id="IPR037524">
    <property type="entry name" value="PA14/GLEYA"/>
</dbReference>
<dbReference type="PANTHER" id="PTHR43751">
    <property type="entry name" value="SULFATASE"/>
    <property type="match status" value="1"/>
</dbReference>
<name>A0A953L5M4_9BACT</name>
<reference evidence="2" key="1">
    <citation type="submission" date="2021-06" db="EMBL/GenBank/DDBJ databases">
        <title>44 bacteria genomes isolated from Dapeng, Shenzhen.</title>
        <authorList>
            <person name="Zheng W."/>
            <person name="Yu S."/>
            <person name="Huang Y."/>
        </authorList>
    </citation>
    <scope>NUCLEOTIDE SEQUENCE</scope>
    <source>
        <strain evidence="2">DP5N28-2</strain>
    </source>
</reference>
<dbReference type="Gene3D" id="3.40.720.10">
    <property type="entry name" value="Alkaline Phosphatase, subunit A"/>
    <property type="match status" value="1"/>
</dbReference>
<evidence type="ECO:0000259" key="1">
    <source>
        <dbReference type="PROSITE" id="PS51820"/>
    </source>
</evidence>
<dbReference type="PANTHER" id="PTHR43751:SF3">
    <property type="entry name" value="SULFATASE N-TERMINAL DOMAIN-CONTAINING PROTEIN"/>
    <property type="match status" value="1"/>
</dbReference>